<accession>W9R5H9</accession>
<keyword evidence="3" id="KW-1185">Reference proteome</keyword>
<name>W9R5H9_9ROSA</name>
<feature type="region of interest" description="Disordered" evidence="1">
    <location>
        <begin position="1"/>
        <end position="36"/>
    </location>
</feature>
<evidence type="ECO:0000313" key="2">
    <source>
        <dbReference type="EMBL" id="EXB72446.1"/>
    </source>
</evidence>
<evidence type="ECO:0000313" key="3">
    <source>
        <dbReference type="Proteomes" id="UP000030645"/>
    </source>
</evidence>
<dbReference type="AlphaFoldDB" id="W9R5H9"/>
<gene>
    <name evidence="2" type="ORF">L484_011446</name>
</gene>
<dbReference type="STRING" id="981085.W9R5H9"/>
<organism evidence="2 3">
    <name type="scientific">Morus notabilis</name>
    <dbReference type="NCBI Taxonomy" id="981085"/>
    <lineage>
        <taxon>Eukaryota</taxon>
        <taxon>Viridiplantae</taxon>
        <taxon>Streptophyta</taxon>
        <taxon>Embryophyta</taxon>
        <taxon>Tracheophyta</taxon>
        <taxon>Spermatophyta</taxon>
        <taxon>Magnoliopsida</taxon>
        <taxon>eudicotyledons</taxon>
        <taxon>Gunneridae</taxon>
        <taxon>Pentapetalae</taxon>
        <taxon>rosids</taxon>
        <taxon>fabids</taxon>
        <taxon>Rosales</taxon>
        <taxon>Moraceae</taxon>
        <taxon>Moreae</taxon>
        <taxon>Morus</taxon>
    </lineage>
</organism>
<dbReference type="InterPro" id="IPR006476">
    <property type="entry name" value="CHP01589_pln"/>
</dbReference>
<feature type="compositionally biased region" description="Polar residues" evidence="1">
    <location>
        <begin position="10"/>
        <end position="28"/>
    </location>
</feature>
<sequence>MVYGSAAEKGTQNAVKKNKGGQRNNARETNGLGEPRPVTWEDVEVVKNLIERCMRMYLNKDQVVESLWEYAKIVPEFTEMGKTQTFMTFSPPYICFLKIL</sequence>
<proteinExistence type="predicted"/>
<reference evidence="3" key="1">
    <citation type="submission" date="2013-01" db="EMBL/GenBank/DDBJ databases">
        <title>Draft Genome Sequence of a Mulberry Tree, Morus notabilis C.K. Schneid.</title>
        <authorList>
            <person name="He N."/>
            <person name="Zhao S."/>
        </authorList>
    </citation>
    <scope>NUCLEOTIDE SEQUENCE</scope>
</reference>
<protein>
    <submittedName>
        <fullName evidence="2">Uncharacterized protein</fullName>
    </submittedName>
</protein>
<dbReference type="Pfam" id="PF09713">
    <property type="entry name" value="A_thal_3526"/>
    <property type="match status" value="1"/>
</dbReference>
<dbReference type="EMBL" id="KE344625">
    <property type="protein sequence ID" value="EXB72446.1"/>
    <property type="molecule type" value="Genomic_DNA"/>
</dbReference>
<evidence type="ECO:0000256" key="1">
    <source>
        <dbReference type="SAM" id="MobiDB-lite"/>
    </source>
</evidence>
<dbReference type="Proteomes" id="UP000030645">
    <property type="component" value="Unassembled WGS sequence"/>
</dbReference>